<gene>
    <name evidence="2" type="ORF">CCHR01_11996</name>
</gene>
<dbReference type="PANTHER" id="PTHR24148">
    <property type="entry name" value="ANKYRIN REPEAT DOMAIN-CONTAINING PROTEIN 39 HOMOLOG-RELATED"/>
    <property type="match status" value="1"/>
</dbReference>
<evidence type="ECO:0000259" key="1">
    <source>
        <dbReference type="Pfam" id="PF06985"/>
    </source>
</evidence>
<name>A0AAD9ACS6_9PEZI</name>
<protein>
    <recommendedName>
        <fullName evidence="1">Heterokaryon incompatibility domain-containing protein</fullName>
    </recommendedName>
</protein>
<dbReference type="InterPro" id="IPR010730">
    <property type="entry name" value="HET"/>
</dbReference>
<dbReference type="PANTHER" id="PTHR24148:SF73">
    <property type="entry name" value="HET DOMAIN PROTEIN (AFU_ORTHOLOGUE AFUA_8G01020)"/>
    <property type="match status" value="1"/>
</dbReference>
<dbReference type="Proteomes" id="UP001243330">
    <property type="component" value="Unassembled WGS sequence"/>
</dbReference>
<comment type="caution">
    <text evidence="2">The sequence shown here is derived from an EMBL/GenBank/DDBJ whole genome shotgun (WGS) entry which is preliminary data.</text>
</comment>
<evidence type="ECO:0000313" key="3">
    <source>
        <dbReference type="Proteomes" id="UP001243330"/>
    </source>
</evidence>
<evidence type="ECO:0000313" key="2">
    <source>
        <dbReference type="EMBL" id="KAK1845394.1"/>
    </source>
</evidence>
<keyword evidence="3" id="KW-1185">Reference proteome</keyword>
<accession>A0AAD9ACS6</accession>
<proteinExistence type="predicted"/>
<organism evidence="2 3">
    <name type="scientific">Colletotrichum chrysophilum</name>
    <dbReference type="NCBI Taxonomy" id="1836956"/>
    <lineage>
        <taxon>Eukaryota</taxon>
        <taxon>Fungi</taxon>
        <taxon>Dikarya</taxon>
        <taxon>Ascomycota</taxon>
        <taxon>Pezizomycotina</taxon>
        <taxon>Sordariomycetes</taxon>
        <taxon>Hypocreomycetidae</taxon>
        <taxon>Glomerellales</taxon>
        <taxon>Glomerellaceae</taxon>
        <taxon>Colletotrichum</taxon>
        <taxon>Colletotrichum gloeosporioides species complex</taxon>
    </lineage>
</organism>
<feature type="domain" description="Heterokaryon incompatibility" evidence="1">
    <location>
        <begin position="3"/>
        <end position="126"/>
    </location>
</feature>
<reference evidence="2" key="1">
    <citation type="submission" date="2023-01" db="EMBL/GenBank/DDBJ databases">
        <title>Colletotrichum chrysophilum M932 genome sequence.</title>
        <authorList>
            <person name="Baroncelli R."/>
        </authorList>
    </citation>
    <scope>NUCLEOTIDE SEQUENCE</scope>
    <source>
        <strain evidence="2">M932</strain>
    </source>
</reference>
<sequence>MSSIHINGEAISITVSLWHALAAIRSTDQAILTWADALSINQHDVDELNYQVQIMDTIYSKAETVAICLGPHSEDGTSRLALPYLREILSPSCPSKIDCIESKEQISAVVHLFERSYWKRLWIMQEVFHAKKAVVYCGSDSIALGEMSLACKYFELNTLRIENGFPSGKGAQKSTNHYSFAQTLTTQGPNALLDPSTDLVSTPLHILRLCRNKLAARLVTCSRHAVTCCNAPFTSSTV</sequence>
<dbReference type="EMBL" id="JAQOWY010000274">
    <property type="protein sequence ID" value="KAK1845394.1"/>
    <property type="molecule type" value="Genomic_DNA"/>
</dbReference>
<dbReference type="AlphaFoldDB" id="A0AAD9ACS6"/>
<dbReference type="InterPro" id="IPR052895">
    <property type="entry name" value="HetReg/Transcr_Mod"/>
</dbReference>
<dbReference type="Pfam" id="PF06985">
    <property type="entry name" value="HET"/>
    <property type="match status" value="1"/>
</dbReference>